<reference evidence="1 2" key="1">
    <citation type="submission" date="2016-10" db="EMBL/GenBank/DDBJ databases">
        <title>Comparative genome analysis of multiple Pseudomonas spp. focuses on biocontrol and plant growth promoting traits.</title>
        <authorList>
            <person name="Tao X.-Y."/>
            <person name="Taylor C.G."/>
        </authorList>
    </citation>
    <scope>NUCLEOTIDE SEQUENCE [LARGE SCALE GENOMIC DNA]</scope>
    <source>
        <strain evidence="1 2">37A10</strain>
    </source>
</reference>
<dbReference type="Pfam" id="PF19924">
    <property type="entry name" value="DUF6387"/>
    <property type="match status" value="1"/>
</dbReference>
<dbReference type="RefSeq" id="WP_123509352.1">
    <property type="nucleotide sequence ID" value="NZ_MOBQ01000011.1"/>
</dbReference>
<proteinExistence type="predicted"/>
<sequence>MAKFIRFAELPEFFDLKNYLSVSQIGAMEWFRLLSQRCYLLQALRSREHADRDLAEAASAAFVRDIKNMRGIPVEDTDIPDFFGPHGYMQFLADEQRGVIPLTFRHVYEHASFMNGFAGPEKWIAEMIKITSENVHTSVTVDPPLFLNYLLRTDETLAGVRVDLRLPKAQLITDFKDWLSHAKAQTDQSSAKKTRYAPKYKDWARYGLLPFLDLLIWKMETGATISAEVMAQAVHVGGHRNAGNLITSTIKCFNELNMYRLRDLQNLAAKEAADRMSDAKKSKH</sequence>
<protein>
    <submittedName>
        <fullName evidence="1">Uncharacterized protein</fullName>
    </submittedName>
</protein>
<evidence type="ECO:0000313" key="1">
    <source>
        <dbReference type="EMBL" id="RON48575.1"/>
    </source>
</evidence>
<dbReference type="Proteomes" id="UP000285349">
    <property type="component" value="Unassembled WGS sequence"/>
</dbReference>
<comment type="caution">
    <text evidence="1">The sequence shown here is derived from an EMBL/GenBank/DDBJ whole genome shotgun (WGS) entry which is preliminary data.</text>
</comment>
<organism evidence="1 2">
    <name type="scientific">Pseudomonas frederiksbergensis</name>
    <dbReference type="NCBI Taxonomy" id="104087"/>
    <lineage>
        <taxon>Bacteria</taxon>
        <taxon>Pseudomonadati</taxon>
        <taxon>Pseudomonadota</taxon>
        <taxon>Gammaproteobacteria</taxon>
        <taxon>Pseudomonadales</taxon>
        <taxon>Pseudomonadaceae</taxon>
        <taxon>Pseudomonas</taxon>
    </lineage>
</organism>
<dbReference type="OrthoDB" id="5573849at2"/>
<dbReference type="AlphaFoldDB" id="A0A423K9I7"/>
<accession>A0A423K9I7</accession>
<gene>
    <name evidence="1" type="ORF">BK666_09125</name>
</gene>
<evidence type="ECO:0000313" key="2">
    <source>
        <dbReference type="Proteomes" id="UP000285349"/>
    </source>
</evidence>
<name>A0A423K9I7_9PSED</name>
<dbReference type="InterPro" id="IPR045664">
    <property type="entry name" value="DUF6387"/>
</dbReference>
<dbReference type="EMBL" id="MOBQ01000011">
    <property type="protein sequence ID" value="RON48575.1"/>
    <property type="molecule type" value="Genomic_DNA"/>
</dbReference>